<dbReference type="PANTHER" id="PTHR43736:SF1">
    <property type="entry name" value="DIHYDRONEOPTERIN TRIPHOSPHATE DIPHOSPHATASE"/>
    <property type="match status" value="1"/>
</dbReference>
<dbReference type="GO" id="GO:0016787">
    <property type="term" value="F:hydrolase activity"/>
    <property type="evidence" value="ECO:0007669"/>
    <property type="project" value="UniProtKB-KW"/>
</dbReference>
<sequence>MNTTEQPYLVERSPGYFEYQLPISVKVVIELSGRIPLLKNERDEWELPGGKLELGETAESTAVREVEEELGLEAAELHALTIVDSWVYEIFPHRHVFVVSYGARYLGSRQPRISHEHKELRLVPYEEIPGLRMPDAYKRTINSWRQMRPQN</sequence>
<gene>
    <name evidence="5" type="ORF">POF50_031800</name>
</gene>
<evidence type="ECO:0000256" key="1">
    <source>
        <dbReference type="ARBA" id="ARBA00005582"/>
    </source>
</evidence>
<dbReference type="InterPro" id="IPR020084">
    <property type="entry name" value="NUDIX_hydrolase_CS"/>
</dbReference>
<dbReference type="EMBL" id="JABXJJ020000054">
    <property type="protein sequence ID" value="MDI5973874.1"/>
    <property type="molecule type" value="Genomic_DNA"/>
</dbReference>
<evidence type="ECO:0000259" key="4">
    <source>
        <dbReference type="PROSITE" id="PS51462"/>
    </source>
</evidence>
<comment type="caution">
    <text evidence="5">The sequence shown here is derived from an EMBL/GenBank/DDBJ whole genome shotgun (WGS) entry which is preliminary data.</text>
</comment>
<dbReference type="InterPro" id="IPR000086">
    <property type="entry name" value="NUDIX_hydrolase_dom"/>
</dbReference>
<name>A0AA90KJW3_9ACTN</name>
<evidence type="ECO:0000256" key="2">
    <source>
        <dbReference type="ARBA" id="ARBA00022801"/>
    </source>
</evidence>
<dbReference type="InterPro" id="IPR015797">
    <property type="entry name" value="NUDIX_hydrolase-like_dom_sf"/>
</dbReference>
<dbReference type="Gene3D" id="3.90.79.10">
    <property type="entry name" value="Nucleoside Triphosphate Pyrophosphohydrolase"/>
    <property type="match status" value="1"/>
</dbReference>
<dbReference type="AlphaFoldDB" id="A0AA90KJW3"/>
<accession>A0AA90KJW3</accession>
<evidence type="ECO:0000256" key="3">
    <source>
        <dbReference type="RuleBase" id="RU003476"/>
    </source>
</evidence>
<dbReference type="RefSeq" id="WP_271316399.1">
    <property type="nucleotide sequence ID" value="NZ_JABXJJ020000054.1"/>
</dbReference>
<dbReference type="PANTHER" id="PTHR43736">
    <property type="entry name" value="ADP-RIBOSE PYROPHOSPHATASE"/>
    <property type="match status" value="1"/>
</dbReference>
<dbReference type="PROSITE" id="PS00893">
    <property type="entry name" value="NUDIX_BOX"/>
    <property type="match status" value="1"/>
</dbReference>
<protein>
    <submittedName>
        <fullName evidence="5">NUDIX domain-containing protein</fullName>
    </submittedName>
</protein>
<dbReference type="InterPro" id="IPR020476">
    <property type="entry name" value="Nudix_hydrolase"/>
</dbReference>
<reference evidence="5" key="1">
    <citation type="submission" date="2023-05" db="EMBL/GenBank/DDBJ databases">
        <title>Streptantibioticus silvisoli sp. nov., acidotolerant actinomycetes 1 from pine litter.</title>
        <authorList>
            <person name="Swiecimska M."/>
            <person name="Golinska P."/>
            <person name="Sangal V."/>
            <person name="Wachnowicz B."/>
            <person name="Goodfellow M."/>
        </authorList>
    </citation>
    <scope>NUCLEOTIDE SEQUENCE</scope>
    <source>
        <strain evidence="5">SL13</strain>
    </source>
</reference>
<keyword evidence="2 3" id="KW-0378">Hydrolase</keyword>
<dbReference type="SUPFAM" id="SSF55811">
    <property type="entry name" value="Nudix"/>
    <property type="match status" value="1"/>
</dbReference>
<feature type="domain" description="Nudix hydrolase" evidence="4">
    <location>
        <begin position="1"/>
        <end position="147"/>
    </location>
</feature>
<dbReference type="Pfam" id="PF00293">
    <property type="entry name" value="NUDIX"/>
    <property type="match status" value="1"/>
</dbReference>
<organism evidence="5">
    <name type="scientific">Streptantibioticus silvisoli</name>
    <dbReference type="NCBI Taxonomy" id="2705255"/>
    <lineage>
        <taxon>Bacteria</taxon>
        <taxon>Bacillati</taxon>
        <taxon>Actinomycetota</taxon>
        <taxon>Actinomycetes</taxon>
        <taxon>Kitasatosporales</taxon>
        <taxon>Streptomycetaceae</taxon>
        <taxon>Streptantibioticus</taxon>
    </lineage>
</organism>
<proteinExistence type="inferred from homology"/>
<dbReference type="PROSITE" id="PS51462">
    <property type="entry name" value="NUDIX"/>
    <property type="match status" value="1"/>
</dbReference>
<dbReference type="PRINTS" id="PR00502">
    <property type="entry name" value="NUDIXFAMILY"/>
</dbReference>
<comment type="similarity">
    <text evidence="1 3">Belongs to the Nudix hydrolase family.</text>
</comment>
<evidence type="ECO:0000313" key="5">
    <source>
        <dbReference type="EMBL" id="MDI5973874.1"/>
    </source>
</evidence>